<organism evidence="3 4">
    <name type="scientific">Streptomyces prunicolor</name>
    <dbReference type="NCBI Taxonomy" id="67348"/>
    <lineage>
        <taxon>Bacteria</taxon>
        <taxon>Bacillati</taxon>
        <taxon>Actinomycetota</taxon>
        <taxon>Actinomycetes</taxon>
        <taxon>Kitasatosporales</taxon>
        <taxon>Streptomycetaceae</taxon>
        <taxon>Streptomyces</taxon>
    </lineage>
</organism>
<evidence type="ECO:0000313" key="3">
    <source>
        <dbReference type="EMBL" id="MDV7219049.1"/>
    </source>
</evidence>
<dbReference type="InterPro" id="IPR000835">
    <property type="entry name" value="HTH_MarR-typ"/>
</dbReference>
<evidence type="ECO:0000256" key="1">
    <source>
        <dbReference type="ARBA" id="ARBA00006479"/>
    </source>
</evidence>
<comment type="similarity">
    <text evidence="1">Belongs to the ROK (NagC/XylR) family.</text>
</comment>
<accession>A0ABU4FEN3</accession>
<dbReference type="InterPro" id="IPR000600">
    <property type="entry name" value="ROK"/>
</dbReference>
<comment type="caution">
    <text evidence="3">The sequence shown here is derived from an EMBL/GenBank/DDBJ whole genome shotgun (WGS) entry which is preliminary data.</text>
</comment>
<sequence>MRAEGMRRGNASAVLRAVVADGPLSRADIARRTGLSAPSVTKLTAVLVDAGLLSEQAPLETAQGRPRVPVRIDPRGPVALGIHIGLLRTTFGLVALDGTVLSQRVVDHDGDLDPGRIAEQAVTGAGDFLTERLGGRRLLGTGISLGGWVDGDAGTVVEHSALGWTDVHLLNLLDDRLPGPVVLDQNVRAAARAELWFGAGREVDDFVYIFFGNILGAAVVVDRSVHRGPGAAAGGIEHLPVSGVEGTACACCGAACLSAVASDAVLVERARVEGVLASGDAHLPLPLERLIAAARPAGTGSGDARAQQLLRTRAEFAGRAVATIADLLNPSRIVLAGGIVVADEYLPDLRTAVSDRVHRGWSADERIVTSTFGSGTLVVASAMPLLEGVYLDPLALVEDGGEREAAS</sequence>
<dbReference type="InterPro" id="IPR036390">
    <property type="entry name" value="WH_DNA-bd_sf"/>
</dbReference>
<dbReference type="Gene3D" id="3.30.420.40">
    <property type="match status" value="2"/>
</dbReference>
<keyword evidence="4" id="KW-1185">Reference proteome</keyword>
<feature type="domain" description="HTH marR-type" evidence="2">
    <location>
        <begin position="11"/>
        <end position="54"/>
    </location>
</feature>
<dbReference type="Proteomes" id="UP001187346">
    <property type="component" value="Unassembled WGS sequence"/>
</dbReference>
<evidence type="ECO:0000259" key="2">
    <source>
        <dbReference type="Pfam" id="PF12802"/>
    </source>
</evidence>
<dbReference type="InterPro" id="IPR036388">
    <property type="entry name" value="WH-like_DNA-bd_sf"/>
</dbReference>
<gene>
    <name evidence="3" type="ORF">R5A26_24155</name>
</gene>
<dbReference type="SUPFAM" id="SSF53067">
    <property type="entry name" value="Actin-like ATPase domain"/>
    <property type="match status" value="1"/>
</dbReference>
<reference evidence="3 4" key="1">
    <citation type="submission" date="2023-10" db="EMBL/GenBank/DDBJ databases">
        <title>Characterization of rhizosphere-enriched actinobacteria from wheat plants lab-grown on chernevaya soil.</title>
        <authorList>
            <person name="Tikhonova E.N."/>
            <person name="Konopkin A."/>
            <person name="Kravchenko I.K."/>
        </authorList>
    </citation>
    <scope>NUCLEOTIDE SEQUENCE [LARGE SCALE GENOMIC DNA]</scope>
    <source>
        <strain evidence="3 4">RR29</strain>
    </source>
</reference>
<dbReference type="Gene3D" id="1.10.10.10">
    <property type="entry name" value="Winged helix-like DNA-binding domain superfamily/Winged helix DNA-binding domain"/>
    <property type="match status" value="1"/>
</dbReference>
<dbReference type="InterPro" id="IPR043129">
    <property type="entry name" value="ATPase_NBD"/>
</dbReference>
<name>A0ABU4FEN3_9ACTN</name>
<dbReference type="PANTHER" id="PTHR18964:SF149">
    <property type="entry name" value="BIFUNCTIONAL UDP-N-ACETYLGLUCOSAMINE 2-EPIMERASE_N-ACETYLMANNOSAMINE KINASE"/>
    <property type="match status" value="1"/>
</dbReference>
<dbReference type="PANTHER" id="PTHR18964">
    <property type="entry name" value="ROK (REPRESSOR, ORF, KINASE) FAMILY"/>
    <property type="match status" value="1"/>
</dbReference>
<dbReference type="Pfam" id="PF00480">
    <property type="entry name" value="ROK"/>
    <property type="match status" value="1"/>
</dbReference>
<dbReference type="Pfam" id="PF12802">
    <property type="entry name" value="MarR_2"/>
    <property type="match status" value="1"/>
</dbReference>
<protein>
    <submittedName>
        <fullName evidence="3">ROK family transcriptional regulator</fullName>
    </submittedName>
</protein>
<dbReference type="EMBL" id="JAWMAJ010000082">
    <property type="protein sequence ID" value="MDV7219049.1"/>
    <property type="molecule type" value="Genomic_DNA"/>
</dbReference>
<dbReference type="SUPFAM" id="SSF46785">
    <property type="entry name" value="Winged helix' DNA-binding domain"/>
    <property type="match status" value="1"/>
</dbReference>
<proteinExistence type="inferred from homology"/>
<evidence type="ECO:0000313" key="4">
    <source>
        <dbReference type="Proteomes" id="UP001187346"/>
    </source>
</evidence>
<dbReference type="RefSeq" id="WP_317773132.1">
    <property type="nucleotide sequence ID" value="NZ_JAWMAJ010000082.1"/>
</dbReference>